<dbReference type="InterPro" id="IPR000782">
    <property type="entry name" value="FAS1_domain"/>
</dbReference>
<keyword evidence="4" id="KW-1185">Reference proteome</keyword>
<dbReference type="SUPFAM" id="SSF82153">
    <property type="entry name" value="FAS1 domain"/>
    <property type="match status" value="2"/>
</dbReference>
<proteinExistence type="predicted"/>
<evidence type="ECO:0000313" key="3">
    <source>
        <dbReference type="EMBL" id="KAH0543423.1"/>
    </source>
</evidence>
<comment type="caution">
    <text evidence="3">The sequence shown here is derived from an EMBL/GenBank/DDBJ whole genome shotgun (WGS) entry which is preliminary data.</text>
</comment>
<dbReference type="AlphaFoldDB" id="A0A9P8IFH5"/>
<sequence length="356" mass="37718">MQLLLLLALLSPLTHSQSFIEAISAYPQLSNFTALLLNDTSLTASLLNTTSHNQTILAPSNTAFLQYQTLTGQSIEAVDPNLLINTLQYHTLNATLNSQSLKSGATAQKGAVVGTQLIDTRYNRKGKLDESNIGSPGQVVYITTAGAAGKLGRGVESGLSGRQLRVGATVNAGAGTSTNMDLVDGTWDGGTFQIVDSFLTLPINCTTTIASVNLTNLTTAVSNVGKTDKWNSYQGITCLAPSTFIGTDLSTTNPDKIHTLSNLLGAHIIDGPQYTTTFQDGQTFISGANTTIKVTVDQVGLVWFNDARVVRANVVTNNGVIHVLDKVRCFCSFPWARGFSLCYLLVCADCCAAGSV</sequence>
<dbReference type="InterPro" id="IPR050904">
    <property type="entry name" value="Adhesion/Biosynth-related"/>
</dbReference>
<feature type="domain" description="FAS1" evidence="2">
    <location>
        <begin position="16"/>
        <end position="147"/>
    </location>
</feature>
<feature type="domain" description="FAS1" evidence="2">
    <location>
        <begin position="192"/>
        <end position="328"/>
    </location>
</feature>
<feature type="chain" id="PRO_5040476982" description="FAS1 domain-containing protein" evidence="1">
    <location>
        <begin position="17"/>
        <end position="356"/>
    </location>
</feature>
<evidence type="ECO:0000313" key="4">
    <source>
        <dbReference type="Proteomes" id="UP000698800"/>
    </source>
</evidence>
<accession>A0A9P8IFH5</accession>
<evidence type="ECO:0000259" key="2">
    <source>
        <dbReference type="PROSITE" id="PS50213"/>
    </source>
</evidence>
<dbReference type="Proteomes" id="UP000698800">
    <property type="component" value="Unassembled WGS sequence"/>
</dbReference>
<organism evidence="3 4">
    <name type="scientific">Glutinoglossum americanum</name>
    <dbReference type="NCBI Taxonomy" id="1670608"/>
    <lineage>
        <taxon>Eukaryota</taxon>
        <taxon>Fungi</taxon>
        <taxon>Dikarya</taxon>
        <taxon>Ascomycota</taxon>
        <taxon>Pezizomycotina</taxon>
        <taxon>Geoglossomycetes</taxon>
        <taxon>Geoglossales</taxon>
        <taxon>Geoglossaceae</taxon>
        <taxon>Glutinoglossum</taxon>
    </lineage>
</organism>
<dbReference type="SMART" id="SM00554">
    <property type="entry name" value="FAS1"/>
    <property type="match status" value="1"/>
</dbReference>
<name>A0A9P8IFH5_9PEZI</name>
<evidence type="ECO:0000256" key="1">
    <source>
        <dbReference type="SAM" id="SignalP"/>
    </source>
</evidence>
<gene>
    <name evidence="3" type="ORF">FGG08_002281</name>
</gene>
<dbReference type="Pfam" id="PF02469">
    <property type="entry name" value="Fasciclin"/>
    <property type="match status" value="2"/>
</dbReference>
<dbReference type="InterPro" id="IPR036378">
    <property type="entry name" value="FAS1_dom_sf"/>
</dbReference>
<reference evidence="3" key="1">
    <citation type="submission" date="2021-03" db="EMBL/GenBank/DDBJ databases">
        <title>Comparative genomics and phylogenomic investigation of the class Geoglossomycetes provide insights into ecological specialization and systematics.</title>
        <authorList>
            <person name="Melie T."/>
            <person name="Pirro S."/>
            <person name="Miller A.N."/>
            <person name="Quandt A."/>
        </authorList>
    </citation>
    <scope>NUCLEOTIDE SEQUENCE</scope>
    <source>
        <strain evidence="3">GBOQ0MN5Z8</strain>
    </source>
</reference>
<protein>
    <recommendedName>
        <fullName evidence="2">FAS1 domain-containing protein</fullName>
    </recommendedName>
</protein>
<feature type="signal peptide" evidence="1">
    <location>
        <begin position="1"/>
        <end position="16"/>
    </location>
</feature>
<dbReference type="Gene3D" id="2.30.180.10">
    <property type="entry name" value="FAS1 domain"/>
    <property type="match status" value="2"/>
</dbReference>
<dbReference type="EMBL" id="JAGHQL010000033">
    <property type="protein sequence ID" value="KAH0543423.1"/>
    <property type="molecule type" value="Genomic_DNA"/>
</dbReference>
<keyword evidence="1" id="KW-0732">Signal</keyword>
<dbReference type="PANTHER" id="PTHR10900">
    <property type="entry name" value="PERIOSTIN-RELATED"/>
    <property type="match status" value="1"/>
</dbReference>
<dbReference type="PANTHER" id="PTHR10900:SF77">
    <property type="entry name" value="FI19380P1"/>
    <property type="match status" value="1"/>
</dbReference>
<dbReference type="PROSITE" id="PS50213">
    <property type="entry name" value="FAS1"/>
    <property type="match status" value="2"/>
</dbReference>
<dbReference type="OrthoDB" id="286301at2759"/>